<feature type="region of interest" description="Disordered" evidence="1">
    <location>
        <begin position="1"/>
        <end position="53"/>
    </location>
</feature>
<evidence type="ECO:0000313" key="2">
    <source>
        <dbReference type="EMBL" id="KAF4629548.1"/>
    </source>
</evidence>
<keyword evidence="3" id="KW-1185">Reference proteome</keyword>
<sequence>MRIISSAEILDASVKTTQSTRRASRPSSSSNTTTPPPPPPASAESHPLSQTQDWENEVSMSDDFGSGTGVGWDSLWFETTDFDELLTKADREDIEIEMVQFSGLFSDYEASNIGKHQMGTGLTSIATRIPTAGPDFKFPIKGGSRHFVFLPKFRHELATRLVLRFPLGARRPALPEAHLRAPWPFPGKFFSPLSQYINKPRLFMRCLHARHSRYARKPERQTLHQRASLHVRRALVQQNRHRAM</sequence>
<dbReference type="AlphaFoldDB" id="A0A8H4W0G9"/>
<dbReference type="Proteomes" id="UP000566819">
    <property type="component" value="Unassembled WGS sequence"/>
</dbReference>
<organism evidence="2 3">
    <name type="scientific">Cudoniella acicularis</name>
    <dbReference type="NCBI Taxonomy" id="354080"/>
    <lineage>
        <taxon>Eukaryota</taxon>
        <taxon>Fungi</taxon>
        <taxon>Dikarya</taxon>
        <taxon>Ascomycota</taxon>
        <taxon>Pezizomycotina</taxon>
        <taxon>Leotiomycetes</taxon>
        <taxon>Helotiales</taxon>
        <taxon>Tricladiaceae</taxon>
        <taxon>Cudoniella</taxon>
    </lineage>
</organism>
<reference evidence="2 3" key="1">
    <citation type="submission" date="2020-03" db="EMBL/GenBank/DDBJ databases">
        <title>Draft Genome Sequence of Cudoniella acicularis.</title>
        <authorList>
            <person name="Buettner E."/>
            <person name="Kellner H."/>
        </authorList>
    </citation>
    <scope>NUCLEOTIDE SEQUENCE [LARGE SCALE GENOMIC DNA]</scope>
    <source>
        <strain evidence="2 3">DSM 108380</strain>
    </source>
</reference>
<evidence type="ECO:0000256" key="1">
    <source>
        <dbReference type="SAM" id="MobiDB-lite"/>
    </source>
</evidence>
<dbReference type="EMBL" id="JAAMPI010000662">
    <property type="protein sequence ID" value="KAF4629548.1"/>
    <property type="molecule type" value="Genomic_DNA"/>
</dbReference>
<name>A0A8H4W0G9_9HELO</name>
<evidence type="ECO:0000313" key="3">
    <source>
        <dbReference type="Proteomes" id="UP000566819"/>
    </source>
</evidence>
<protein>
    <submittedName>
        <fullName evidence="2">Uncharacterized protein</fullName>
    </submittedName>
</protein>
<feature type="compositionally biased region" description="Low complexity" evidence="1">
    <location>
        <begin position="16"/>
        <end position="33"/>
    </location>
</feature>
<comment type="caution">
    <text evidence="2">The sequence shown here is derived from an EMBL/GenBank/DDBJ whole genome shotgun (WGS) entry which is preliminary data.</text>
</comment>
<proteinExistence type="predicted"/>
<gene>
    <name evidence="2" type="ORF">G7Y89_g8603</name>
</gene>
<accession>A0A8H4W0G9</accession>